<keyword evidence="3" id="KW-1185">Reference proteome</keyword>
<accession>A0A858R7D6</accession>
<gene>
    <name evidence="2" type="ORF">HHL28_07465</name>
</gene>
<dbReference type="EMBL" id="CP051775">
    <property type="protein sequence ID" value="QJE72946.1"/>
    <property type="molecule type" value="Genomic_DNA"/>
</dbReference>
<name>A0A858R7D6_9PROT</name>
<dbReference type="KEGG" id="acru:HHL28_07465"/>
<evidence type="ECO:0000313" key="2">
    <source>
        <dbReference type="EMBL" id="QJE72946.1"/>
    </source>
</evidence>
<protein>
    <submittedName>
        <fullName evidence="2">Uncharacterized protein</fullName>
    </submittedName>
</protein>
<feature type="region of interest" description="Disordered" evidence="1">
    <location>
        <begin position="57"/>
        <end position="87"/>
    </location>
</feature>
<sequence>MSETYVTLKIREALAAAQGSRAQAQRILVAWALDDDQLLRGLCKPFLRAIAGSAIASAAKGQPAPASVTPAPGQGITRGAKPAPRKLPPQMLDAIIARMGTQQPEPTPPEGGEQAESLKTLAAAFKRKF</sequence>
<proteinExistence type="predicted"/>
<evidence type="ECO:0000313" key="3">
    <source>
        <dbReference type="Proteomes" id="UP000501891"/>
    </source>
</evidence>
<evidence type="ECO:0000256" key="1">
    <source>
        <dbReference type="SAM" id="MobiDB-lite"/>
    </source>
</evidence>
<reference evidence="2" key="1">
    <citation type="submission" date="2020-04" db="EMBL/GenBank/DDBJ databases">
        <title>A desert anoxygenic phototrophic bacterium fixes CO2 using RubisCO under aerobic conditions.</title>
        <authorList>
            <person name="Tang K."/>
        </authorList>
    </citation>
    <scope>NUCLEOTIDE SEQUENCE [LARGE SCALE GENOMIC DNA]</scope>
    <source>
        <strain evidence="2">MIMtkB3</strain>
    </source>
</reference>
<dbReference type="Proteomes" id="UP000501891">
    <property type="component" value="Chromosome"/>
</dbReference>
<organism evidence="2 3">
    <name type="scientific">Aerophototrophica crusticola</name>
    <dbReference type="NCBI Taxonomy" id="1709002"/>
    <lineage>
        <taxon>Bacteria</taxon>
        <taxon>Pseudomonadati</taxon>
        <taxon>Pseudomonadota</taxon>
        <taxon>Alphaproteobacteria</taxon>
        <taxon>Rhodospirillales</taxon>
        <taxon>Rhodospirillaceae</taxon>
        <taxon>Aerophototrophica</taxon>
    </lineage>
</organism>
<dbReference type="AlphaFoldDB" id="A0A858R7D6"/>